<sequence>MAPFYYYPHFMPGCEACFSCAGCGGCRIVKANGEATFVCQPCRDTIANIIFLVPDAAAATALVSNGFCQFCFSKPSAGICCDECAVKTPDELEFVARKGTILVLLANALQQPGAREQMLEPIMNAENGGMIPMVADAAVMGGGEQLHFDPALPAPEWQNMPLPDDVEFEFYPNEDFQFENQAEFPGAGMNLPKPEPLDDINAGGHPDMPIPNPPVTQFAPQIVVPAPAQSGEAKSSINTTSPPTARPSLAARVLGLAPERADSPHPQCAQQPSGHSKANEKILEN</sequence>
<reference evidence="3" key="3">
    <citation type="submission" date="2025-08" db="UniProtKB">
        <authorList>
            <consortium name="RefSeq"/>
        </authorList>
    </citation>
    <scope>IDENTIFICATION</scope>
    <source>
        <strain evidence="3">NI907</strain>
    </source>
</reference>
<evidence type="ECO:0000313" key="2">
    <source>
        <dbReference type="Proteomes" id="UP000515153"/>
    </source>
</evidence>
<dbReference type="Proteomes" id="UP000515153">
    <property type="component" value="Unplaced"/>
</dbReference>
<evidence type="ECO:0000313" key="3">
    <source>
        <dbReference type="RefSeq" id="XP_030987653.1"/>
    </source>
</evidence>
<accession>A0A6P8BK02</accession>
<feature type="compositionally biased region" description="Polar residues" evidence="1">
    <location>
        <begin position="232"/>
        <end position="243"/>
    </location>
</feature>
<feature type="region of interest" description="Disordered" evidence="1">
    <location>
        <begin position="227"/>
        <end position="285"/>
    </location>
</feature>
<dbReference type="KEGG" id="pgri:PgNI_02035"/>
<protein>
    <submittedName>
        <fullName evidence="3">Uncharacterized protein</fullName>
    </submittedName>
</protein>
<gene>
    <name evidence="3" type="ORF">PgNI_02035</name>
</gene>
<organism evidence="2 3">
    <name type="scientific">Pyricularia grisea</name>
    <name type="common">Crabgrass-specific blast fungus</name>
    <name type="synonym">Magnaporthe grisea</name>
    <dbReference type="NCBI Taxonomy" id="148305"/>
    <lineage>
        <taxon>Eukaryota</taxon>
        <taxon>Fungi</taxon>
        <taxon>Dikarya</taxon>
        <taxon>Ascomycota</taxon>
        <taxon>Pezizomycotina</taxon>
        <taxon>Sordariomycetes</taxon>
        <taxon>Sordariomycetidae</taxon>
        <taxon>Magnaporthales</taxon>
        <taxon>Pyriculariaceae</taxon>
        <taxon>Pyricularia</taxon>
    </lineage>
</organism>
<reference evidence="3" key="2">
    <citation type="submission" date="2019-10" db="EMBL/GenBank/DDBJ databases">
        <authorList>
            <consortium name="NCBI Genome Project"/>
        </authorList>
    </citation>
    <scope>NUCLEOTIDE SEQUENCE</scope>
    <source>
        <strain evidence="3">NI907</strain>
    </source>
</reference>
<dbReference type="RefSeq" id="XP_030987653.1">
    <property type="nucleotide sequence ID" value="XM_031122105.1"/>
</dbReference>
<evidence type="ECO:0000256" key="1">
    <source>
        <dbReference type="SAM" id="MobiDB-lite"/>
    </source>
</evidence>
<keyword evidence="2" id="KW-1185">Reference proteome</keyword>
<name>A0A6P8BK02_PYRGI</name>
<reference evidence="3" key="1">
    <citation type="journal article" date="2019" name="Mol. Biol. Evol.">
        <title>Blast fungal genomes show frequent chromosomal changes, gene gains and losses, and effector gene turnover.</title>
        <authorList>
            <person name="Gomez Luciano L.B."/>
            <person name="Jason Tsai I."/>
            <person name="Chuma I."/>
            <person name="Tosa Y."/>
            <person name="Chen Y.H."/>
            <person name="Li J.Y."/>
            <person name="Li M.Y."/>
            <person name="Jade Lu M.Y."/>
            <person name="Nakayashiki H."/>
            <person name="Li W.H."/>
        </authorList>
    </citation>
    <scope>NUCLEOTIDE SEQUENCE</scope>
    <source>
        <strain evidence="3">NI907</strain>
    </source>
</reference>
<proteinExistence type="predicted"/>
<dbReference type="GeneID" id="41957017"/>
<dbReference type="AlphaFoldDB" id="A0A6P8BK02"/>